<dbReference type="SUPFAM" id="SSF54373">
    <property type="entry name" value="FAD-linked reductases, C-terminal domain"/>
    <property type="match status" value="1"/>
</dbReference>
<dbReference type="SUPFAM" id="SSF51971">
    <property type="entry name" value="Nucleotide-binding domain"/>
    <property type="match status" value="1"/>
</dbReference>
<protein>
    <submittedName>
        <fullName evidence="2">NAD(P)-binding protein</fullName>
    </submittedName>
</protein>
<dbReference type="Pfam" id="PF13450">
    <property type="entry name" value="NAD_binding_8"/>
    <property type="match status" value="1"/>
</dbReference>
<evidence type="ECO:0000259" key="1">
    <source>
        <dbReference type="Pfam" id="PF03275"/>
    </source>
</evidence>
<feature type="domain" description="UDP-galactopyranose mutase C-terminal" evidence="1">
    <location>
        <begin position="150"/>
        <end position="354"/>
    </location>
</feature>
<accession>A0ABX1CCZ6</accession>
<dbReference type="Gene3D" id="3.40.50.720">
    <property type="entry name" value="NAD(P)-binding Rossmann-like Domain"/>
    <property type="match status" value="1"/>
</dbReference>
<dbReference type="Pfam" id="PF03275">
    <property type="entry name" value="GLF"/>
    <property type="match status" value="1"/>
</dbReference>
<gene>
    <name evidence="2" type="ORF">HCN52_08780</name>
</gene>
<comment type="caution">
    <text evidence="2">The sequence shown here is derived from an EMBL/GenBank/DDBJ whole genome shotgun (WGS) entry which is preliminary data.</text>
</comment>
<evidence type="ECO:0000313" key="3">
    <source>
        <dbReference type="Proteomes" id="UP000727056"/>
    </source>
</evidence>
<dbReference type="InterPro" id="IPR036188">
    <property type="entry name" value="FAD/NAD-bd_sf"/>
</dbReference>
<dbReference type="PANTHER" id="PTHR21197:SF0">
    <property type="entry name" value="UDP-GALACTOPYRANOSE MUTASE"/>
    <property type="match status" value="1"/>
</dbReference>
<dbReference type="InterPro" id="IPR015899">
    <property type="entry name" value="UDP-GalPyranose_mutase_C"/>
</dbReference>
<sequence length="386" mass="43345">MTTTPSVAVVGGGWSGCTAARLLLDRGYRVHLYERDQQLGGHSRSEVLGGVVFEPNGPHIFHTSDSAVAEFVGRYAIGRPFEHRVLTEIFLEDEEEPRYLAWPPQVDQLRELPLWPRIEKELENLPATPSTANFQEYSESVMGPTLYGLFVREYTVKQWGREPHELSADFAPKRLDLRSDGNTRLFRDRWEFFPERGFQEVIEQIARPVPVTVGATLGLTDLEELAREHQAVVVTAALDDFAGRPGSLEWRGIRTVSRYVPVDDPAATLTPGYQVNRPSLRRPYTRTIETKHATGQRIGATVVSEEYPGAPHRHYPVPTVDSRNERLNDSLKREIRETAPLPVFFCGRLANYLYINQDEAIAQAMVCAEEVDAFLASAGGRTEGAS</sequence>
<reference evidence="2 3" key="1">
    <citation type="submission" date="2020-03" db="EMBL/GenBank/DDBJ databases">
        <title>Draft genome of Streptomyces sp. ventii, isolated from the Axial Seamount in the Pacific Ocean, and resequencing of the two type strains Streptomyces lonarensis strain NCL 716 and Streptomyces bohaiensis strain 11A07.</title>
        <authorList>
            <person name="Loughran R.M."/>
            <person name="Pfannmuller K.M."/>
            <person name="Wasson B.J."/>
            <person name="Deadmond M.C."/>
            <person name="Paddock B.E."/>
            <person name="Koyack M.J."/>
            <person name="Gallegos D.A."/>
            <person name="Mitchell E.A."/>
            <person name="Ushijima B."/>
            <person name="Saw J.H."/>
            <person name="Mcphail K.L."/>
            <person name="Videau P."/>
        </authorList>
    </citation>
    <scope>NUCLEOTIDE SEQUENCE [LARGE SCALE GENOMIC DNA]</scope>
    <source>
        <strain evidence="2 3">11A07</strain>
    </source>
</reference>
<keyword evidence="3" id="KW-1185">Reference proteome</keyword>
<dbReference type="PANTHER" id="PTHR21197">
    <property type="entry name" value="UDP-GALACTOPYRANOSE MUTASE"/>
    <property type="match status" value="1"/>
</dbReference>
<dbReference type="Gene3D" id="3.50.50.60">
    <property type="entry name" value="FAD/NAD(P)-binding domain"/>
    <property type="match status" value="1"/>
</dbReference>
<dbReference type="Proteomes" id="UP000727056">
    <property type="component" value="Unassembled WGS sequence"/>
</dbReference>
<organism evidence="2 3">
    <name type="scientific">Streptomyces bohaiensis</name>
    <dbReference type="NCBI Taxonomy" id="1431344"/>
    <lineage>
        <taxon>Bacteria</taxon>
        <taxon>Bacillati</taxon>
        <taxon>Actinomycetota</taxon>
        <taxon>Actinomycetes</taxon>
        <taxon>Kitasatosporales</taxon>
        <taxon>Streptomycetaceae</taxon>
        <taxon>Streptomyces</taxon>
    </lineage>
</organism>
<dbReference type="RefSeq" id="WP_168087820.1">
    <property type="nucleotide sequence ID" value="NZ_BHZH01000126.1"/>
</dbReference>
<proteinExistence type="predicted"/>
<dbReference type="EMBL" id="JAAVJC010000050">
    <property type="protein sequence ID" value="NJQ15039.1"/>
    <property type="molecule type" value="Genomic_DNA"/>
</dbReference>
<name>A0ABX1CCZ6_9ACTN</name>
<evidence type="ECO:0000313" key="2">
    <source>
        <dbReference type="EMBL" id="NJQ15039.1"/>
    </source>
</evidence>